<evidence type="ECO:0000313" key="1">
    <source>
        <dbReference type="EMBL" id="OIR13254.1"/>
    </source>
</evidence>
<evidence type="ECO:0008006" key="2">
    <source>
        <dbReference type="Google" id="ProtNLM"/>
    </source>
</evidence>
<dbReference type="AlphaFoldDB" id="A0A1J5TML6"/>
<reference evidence="1" key="1">
    <citation type="submission" date="2016-10" db="EMBL/GenBank/DDBJ databases">
        <title>Sequence of Gallionella enrichment culture.</title>
        <authorList>
            <person name="Poehlein A."/>
            <person name="Muehling M."/>
            <person name="Daniel R."/>
        </authorList>
    </citation>
    <scope>NUCLEOTIDE SEQUENCE</scope>
</reference>
<dbReference type="EMBL" id="MLJW01000015">
    <property type="protein sequence ID" value="OIR13254.1"/>
    <property type="molecule type" value="Genomic_DNA"/>
</dbReference>
<accession>A0A1J5TML6</accession>
<sequence>MKKINYLIIILFGFQSATAQAGRFITEGRIEFERKLNLYSQFTDDNLWSDDIKKSIPKFKTTYYNLSFSNNKTFYQPGREIADNNKLWEQPAEENIIYTDLNKHQSISQKKIFEKTFLITDSTRKINWKITDEKKNIAGFECRRANAIIMDSIYVVAFYTDEIITPGGPESFTGLPGMILGVALPHEHITWFATKLFTVPVKETDFKIPTKGKKMNNAALKESLKESFSDWGKYADRFKKAALL</sequence>
<proteinExistence type="predicted"/>
<name>A0A1J5TML6_9ZZZZ</name>
<gene>
    <name evidence="1" type="ORF">GALL_56390</name>
</gene>
<protein>
    <recommendedName>
        <fullName evidence="2">GLPGLI family protein</fullName>
    </recommendedName>
</protein>
<dbReference type="NCBIfam" id="TIGR01200">
    <property type="entry name" value="GLPGLI"/>
    <property type="match status" value="1"/>
</dbReference>
<dbReference type="Pfam" id="PF09697">
    <property type="entry name" value="Porph_ging"/>
    <property type="match status" value="1"/>
</dbReference>
<organism evidence="1">
    <name type="scientific">mine drainage metagenome</name>
    <dbReference type="NCBI Taxonomy" id="410659"/>
    <lineage>
        <taxon>unclassified sequences</taxon>
        <taxon>metagenomes</taxon>
        <taxon>ecological metagenomes</taxon>
    </lineage>
</organism>
<comment type="caution">
    <text evidence="1">The sequence shown here is derived from an EMBL/GenBank/DDBJ whole genome shotgun (WGS) entry which is preliminary data.</text>
</comment>
<dbReference type="InterPro" id="IPR005901">
    <property type="entry name" value="GLPGLI"/>
</dbReference>